<organism evidence="3 4">
    <name type="scientific">Parasphingorhabdus cellanae</name>
    <dbReference type="NCBI Taxonomy" id="2806553"/>
    <lineage>
        <taxon>Bacteria</taxon>
        <taxon>Pseudomonadati</taxon>
        <taxon>Pseudomonadota</taxon>
        <taxon>Alphaproteobacteria</taxon>
        <taxon>Sphingomonadales</taxon>
        <taxon>Sphingomonadaceae</taxon>
        <taxon>Parasphingorhabdus</taxon>
    </lineage>
</organism>
<dbReference type="Proteomes" id="UP000663923">
    <property type="component" value="Chromosome"/>
</dbReference>
<evidence type="ECO:0000313" key="4">
    <source>
        <dbReference type="Proteomes" id="UP000663923"/>
    </source>
</evidence>
<feature type="region of interest" description="Disordered" evidence="2">
    <location>
        <begin position="140"/>
        <end position="165"/>
    </location>
</feature>
<dbReference type="EMBL" id="CP071794">
    <property type="protein sequence ID" value="QTD57526.1"/>
    <property type="molecule type" value="Genomic_DNA"/>
</dbReference>
<name>A0ABX7T7P9_9SPHN</name>
<reference evidence="3 4" key="1">
    <citation type="submission" date="2021-03" db="EMBL/GenBank/DDBJ databases">
        <title>Complete genome of Parasphingorhabdus_sp.JHSY0214.</title>
        <authorList>
            <person name="Yoo J.H."/>
            <person name="Bae J.W."/>
        </authorList>
    </citation>
    <scope>NUCLEOTIDE SEQUENCE [LARGE SCALE GENOMIC DNA]</scope>
    <source>
        <strain evidence="3 4">JHSY0214</strain>
    </source>
</reference>
<evidence type="ECO:0008006" key="5">
    <source>
        <dbReference type="Google" id="ProtNLM"/>
    </source>
</evidence>
<keyword evidence="1" id="KW-0175">Coiled coil</keyword>
<dbReference type="RefSeq" id="WP_207990062.1">
    <property type="nucleotide sequence ID" value="NZ_CP071794.1"/>
</dbReference>
<feature type="coiled-coil region" evidence="1">
    <location>
        <begin position="1"/>
        <end position="31"/>
    </location>
</feature>
<dbReference type="SUPFAM" id="SSF46785">
    <property type="entry name" value="Winged helix' DNA-binding domain"/>
    <property type="match status" value="1"/>
</dbReference>
<evidence type="ECO:0000256" key="2">
    <source>
        <dbReference type="SAM" id="MobiDB-lite"/>
    </source>
</evidence>
<proteinExistence type="predicted"/>
<evidence type="ECO:0000256" key="1">
    <source>
        <dbReference type="SAM" id="Coils"/>
    </source>
</evidence>
<evidence type="ECO:0000313" key="3">
    <source>
        <dbReference type="EMBL" id="QTD57526.1"/>
    </source>
</evidence>
<gene>
    <name evidence="3" type="ORF">J4G78_08410</name>
</gene>
<protein>
    <recommendedName>
        <fullName evidence="5">MarR family transcriptional regulator</fullName>
    </recommendedName>
</protein>
<feature type="compositionally biased region" description="Basic and acidic residues" evidence="2">
    <location>
        <begin position="140"/>
        <end position="158"/>
    </location>
</feature>
<accession>A0ABX7T7P9</accession>
<sequence length="165" mass="19052">MDDAREQIALLEEILERLERLENQQRDSATRKLDLGQFAIDLRRSRADLFPDEYCKGNIWDVLLELYDAKRSGEKLRLTDISARTKTPEKLTLRYVDLLSADGFLYNEQSMQGGNQPHILMTDKALNQIDQLFEHIQMKNSERGDLPEAADRPADVARRSAANEF</sequence>
<keyword evidence="4" id="KW-1185">Reference proteome</keyword>
<dbReference type="InterPro" id="IPR036390">
    <property type="entry name" value="WH_DNA-bd_sf"/>
</dbReference>